<dbReference type="PIRSF" id="PIRSF006755">
    <property type="entry name" value="DTB_synth"/>
    <property type="match status" value="1"/>
</dbReference>
<dbReference type="GO" id="GO:0005524">
    <property type="term" value="F:ATP binding"/>
    <property type="evidence" value="ECO:0007669"/>
    <property type="project" value="UniProtKB-UniRule"/>
</dbReference>
<dbReference type="GO" id="GO:0005829">
    <property type="term" value="C:cytosol"/>
    <property type="evidence" value="ECO:0007669"/>
    <property type="project" value="TreeGrafter"/>
</dbReference>
<evidence type="ECO:0000256" key="5">
    <source>
        <dbReference type="ARBA" id="ARBA00022756"/>
    </source>
</evidence>
<evidence type="ECO:0000256" key="3">
    <source>
        <dbReference type="ARBA" id="ARBA00022723"/>
    </source>
</evidence>
<dbReference type="OrthoDB" id="9802097at2"/>
<feature type="active site" evidence="9">
    <location>
        <position position="34"/>
    </location>
</feature>
<evidence type="ECO:0000256" key="7">
    <source>
        <dbReference type="ARBA" id="ARBA00022842"/>
    </source>
</evidence>
<evidence type="ECO:0000256" key="6">
    <source>
        <dbReference type="ARBA" id="ARBA00022840"/>
    </source>
</evidence>
<keyword evidence="3 9" id="KW-0479">Metal-binding</keyword>
<dbReference type="PANTHER" id="PTHR43210">
    <property type="entry name" value="DETHIOBIOTIN SYNTHETASE"/>
    <property type="match status" value="1"/>
</dbReference>
<dbReference type="GO" id="GO:0004141">
    <property type="term" value="F:dethiobiotin synthase activity"/>
    <property type="evidence" value="ECO:0007669"/>
    <property type="project" value="UniProtKB-UniRule"/>
</dbReference>
<dbReference type="InterPro" id="IPR027417">
    <property type="entry name" value="P-loop_NTPase"/>
</dbReference>
<dbReference type="AlphaFoldDB" id="A0A4Q0MJ67"/>
<feature type="binding site" evidence="9">
    <location>
        <position position="45"/>
    </location>
    <ligand>
        <name>Mg(2+)</name>
        <dbReference type="ChEBI" id="CHEBI:18420"/>
    </ligand>
</feature>
<evidence type="ECO:0000256" key="2">
    <source>
        <dbReference type="ARBA" id="ARBA00022598"/>
    </source>
</evidence>
<dbReference type="SUPFAM" id="SSF52540">
    <property type="entry name" value="P-loop containing nucleoside triphosphate hydrolases"/>
    <property type="match status" value="1"/>
</dbReference>
<keyword evidence="11" id="KW-1185">Reference proteome</keyword>
<comment type="caution">
    <text evidence="9">Lacks conserved residue(s) required for the propagation of feature annotation.</text>
</comment>
<dbReference type="GO" id="GO:0009102">
    <property type="term" value="P:biotin biosynthetic process"/>
    <property type="evidence" value="ECO:0007669"/>
    <property type="project" value="UniProtKB-UniRule"/>
</dbReference>
<evidence type="ECO:0000313" key="11">
    <source>
        <dbReference type="Proteomes" id="UP000289708"/>
    </source>
</evidence>
<organism evidence="10 11">
    <name type="scientific">Hansschlegelia zhihuaiae</name>
    <dbReference type="NCBI Taxonomy" id="405005"/>
    <lineage>
        <taxon>Bacteria</taxon>
        <taxon>Pseudomonadati</taxon>
        <taxon>Pseudomonadota</taxon>
        <taxon>Alphaproteobacteria</taxon>
        <taxon>Hyphomicrobiales</taxon>
        <taxon>Methylopilaceae</taxon>
        <taxon>Hansschlegelia</taxon>
    </lineage>
</organism>
<dbReference type="UniPathway" id="UPA00078">
    <property type="reaction ID" value="UER00161"/>
</dbReference>
<dbReference type="PANTHER" id="PTHR43210:SF2">
    <property type="entry name" value="ATP-DEPENDENT DETHIOBIOTIN SYNTHETASE BIOD 2"/>
    <property type="match status" value="1"/>
</dbReference>
<dbReference type="EC" id="6.3.3.3" evidence="9"/>
<gene>
    <name evidence="9 10" type="primary">bioD</name>
    <name evidence="10" type="ORF">EK403_09175</name>
</gene>
<feature type="binding site" evidence="9">
    <location>
        <position position="18"/>
    </location>
    <ligand>
        <name>Mg(2+)</name>
        <dbReference type="ChEBI" id="CHEBI:18420"/>
    </ligand>
</feature>
<reference evidence="10 11" key="1">
    <citation type="submission" date="2018-12" db="EMBL/GenBank/DDBJ databases">
        <title>bacterium Hansschlegelia zhihuaiae S113.</title>
        <authorList>
            <person name="He J."/>
        </authorList>
    </citation>
    <scope>NUCLEOTIDE SEQUENCE [LARGE SCALE GENOMIC DNA]</scope>
    <source>
        <strain evidence="10 11">S 113</strain>
    </source>
</reference>
<feature type="binding site" evidence="9">
    <location>
        <begin position="14"/>
        <end position="19"/>
    </location>
    <ligand>
        <name>ATP</name>
        <dbReference type="ChEBI" id="CHEBI:30616"/>
    </ligand>
</feature>
<keyword evidence="2 9" id="KW-0436">Ligase</keyword>
<evidence type="ECO:0000256" key="9">
    <source>
        <dbReference type="HAMAP-Rule" id="MF_00336"/>
    </source>
</evidence>
<dbReference type="InterPro" id="IPR004472">
    <property type="entry name" value="DTB_synth_BioD"/>
</dbReference>
<dbReference type="NCBIfam" id="TIGR00347">
    <property type="entry name" value="bioD"/>
    <property type="match status" value="1"/>
</dbReference>
<protein>
    <recommendedName>
        <fullName evidence="9">ATP-dependent dethiobiotin synthetase BioD</fullName>
        <ecNumber evidence="9">6.3.3.3</ecNumber>
    </recommendedName>
    <alternativeName>
        <fullName evidence="9">DTB synthetase</fullName>
        <shortName evidence="9">DTBS</shortName>
    </alternativeName>
    <alternativeName>
        <fullName evidence="9">Dethiobiotin synthase</fullName>
    </alternativeName>
</protein>
<dbReference type="RefSeq" id="WP_128777193.1">
    <property type="nucleotide sequence ID" value="NZ_RYFI01000007.1"/>
</dbReference>
<comment type="caution">
    <text evidence="10">The sequence shown here is derived from an EMBL/GenBank/DDBJ whole genome shotgun (WGS) entry which is preliminary data.</text>
</comment>
<name>A0A4Q0MJ67_9HYPH</name>
<comment type="cofactor">
    <cofactor evidence="9">
        <name>Mg(2+)</name>
        <dbReference type="ChEBI" id="CHEBI:18420"/>
    </cofactor>
</comment>
<dbReference type="HAMAP" id="MF_00336">
    <property type="entry name" value="BioD"/>
    <property type="match status" value="1"/>
</dbReference>
<feature type="binding site" evidence="9">
    <location>
        <begin position="101"/>
        <end position="104"/>
    </location>
    <ligand>
        <name>ATP</name>
        <dbReference type="ChEBI" id="CHEBI:30616"/>
    </ligand>
</feature>
<comment type="catalytic activity">
    <reaction evidence="8">
        <text>(7R,8S)-8-amino-7-(carboxyamino)nonanoate + ATP = (4R,5S)-dethiobiotin + ADP + phosphate + H(+)</text>
        <dbReference type="Rhea" id="RHEA:63684"/>
        <dbReference type="ChEBI" id="CHEBI:15378"/>
        <dbReference type="ChEBI" id="CHEBI:30616"/>
        <dbReference type="ChEBI" id="CHEBI:43474"/>
        <dbReference type="ChEBI" id="CHEBI:149470"/>
        <dbReference type="ChEBI" id="CHEBI:149473"/>
        <dbReference type="ChEBI" id="CHEBI:456216"/>
    </reaction>
</comment>
<feature type="binding site" evidence="9">
    <location>
        <position position="45"/>
    </location>
    <ligand>
        <name>ATP</name>
        <dbReference type="ChEBI" id="CHEBI:30616"/>
    </ligand>
</feature>
<sequence>MSHPRIVVTGTDTGVGKTVFCAGLVAALGAFYWKPVQAGLDEETDSEAVARLARLPAGRVLPEAWRLRTPASPHLAAEIDGVAIDPDALVPPHVDGPLVIEGAGGLFVPLTREVLTIDVFARWRLPVVLVARTALGTINHTLLSLAALRARDIPLVGVAFVGEEHADSIRAIATFSGANVLGRLPPIDPLTPETLAAAFGRAFRVEDFGATAMSRP</sequence>
<dbReference type="Pfam" id="PF13500">
    <property type="entry name" value="AAA_26"/>
    <property type="match status" value="1"/>
</dbReference>
<evidence type="ECO:0000256" key="1">
    <source>
        <dbReference type="ARBA" id="ARBA00022490"/>
    </source>
</evidence>
<dbReference type="Gene3D" id="3.40.50.300">
    <property type="entry name" value="P-loop containing nucleotide triphosphate hydrolases"/>
    <property type="match status" value="1"/>
</dbReference>
<dbReference type="EMBL" id="RYFI01000007">
    <property type="protein sequence ID" value="RXF73747.1"/>
    <property type="molecule type" value="Genomic_DNA"/>
</dbReference>
<keyword evidence="1 9" id="KW-0963">Cytoplasm</keyword>
<evidence type="ECO:0000256" key="4">
    <source>
        <dbReference type="ARBA" id="ARBA00022741"/>
    </source>
</evidence>
<comment type="catalytic activity">
    <reaction evidence="9">
        <text>(7R,8S)-7,8-diammoniononanoate + CO2 + ATP = (4R,5S)-dethiobiotin + ADP + phosphate + 3 H(+)</text>
        <dbReference type="Rhea" id="RHEA:15805"/>
        <dbReference type="ChEBI" id="CHEBI:15378"/>
        <dbReference type="ChEBI" id="CHEBI:16526"/>
        <dbReference type="ChEBI" id="CHEBI:30616"/>
        <dbReference type="ChEBI" id="CHEBI:43474"/>
        <dbReference type="ChEBI" id="CHEBI:149469"/>
        <dbReference type="ChEBI" id="CHEBI:149473"/>
        <dbReference type="ChEBI" id="CHEBI:456216"/>
        <dbReference type="EC" id="6.3.3.3"/>
    </reaction>
</comment>
<comment type="function">
    <text evidence="9">Catalyzes a mechanistically unusual reaction, the ATP-dependent insertion of CO2 between the N7 and N8 nitrogen atoms of 7,8-diaminopelargonic acid (DAPA, also called 7,8-diammoniononanoate) to form a ureido ring.</text>
</comment>
<dbReference type="Proteomes" id="UP000289708">
    <property type="component" value="Unassembled WGS sequence"/>
</dbReference>
<keyword evidence="7 9" id="KW-0460">Magnesium</keyword>
<accession>A0A4Q0MJ67</accession>
<keyword evidence="4 9" id="KW-0547">Nucleotide-binding</keyword>
<evidence type="ECO:0000313" key="10">
    <source>
        <dbReference type="EMBL" id="RXF73747.1"/>
    </source>
</evidence>
<keyword evidence="6 9" id="KW-0067">ATP-binding</keyword>
<proteinExistence type="inferred from homology"/>
<feature type="binding site" evidence="9">
    <location>
        <position position="101"/>
    </location>
    <ligand>
        <name>Mg(2+)</name>
        <dbReference type="ChEBI" id="CHEBI:18420"/>
    </ligand>
</feature>
<comment type="subcellular location">
    <subcellularLocation>
        <location evidence="9">Cytoplasm</location>
    </subcellularLocation>
</comment>
<comment type="pathway">
    <text evidence="9">Cofactor biosynthesis; biotin biosynthesis; biotin from 7,8-diaminononanoate: step 1/2.</text>
</comment>
<dbReference type="GO" id="GO:0000287">
    <property type="term" value="F:magnesium ion binding"/>
    <property type="evidence" value="ECO:0007669"/>
    <property type="project" value="UniProtKB-UniRule"/>
</dbReference>
<dbReference type="CDD" id="cd03109">
    <property type="entry name" value="DTBS"/>
    <property type="match status" value="1"/>
</dbReference>
<comment type="similarity">
    <text evidence="9">Belongs to the dethiobiotin synthetase family.</text>
</comment>
<evidence type="ECO:0000256" key="8">
    <source>
        <dbReference type="ARBA" id="ARBA00047386"/>
    </source>
</evidence>
<comment type="subunit">
    <text evidence="9">Homodimer.</text>
</comment>
<keyword evidence="5 9" id="KW-0093">Biotin biosynthesis</keyword>